<keyword evidence="2" id="KW-0732">Signal</keyword>
<sequence>MIGTTPQKGLWSLAGALSIALHSAALAAVIWRPSFQFTADPPPTTMQIDVSALQPSPEVSAPVLTTEALPGPDLTAVQTPASPQAQPSAEEPQVLTSLLDPSRDIPALPQARPESTENGGETPAPDPQQPAVDSQAEADPRLVELFQRIRNQLTEPCLLALPAMRGEDELQLGVLAASDRQISALMRDLTEGLSTPVTQAATLIDQRQCPAISFARNDARYPVFGLGFQLEAQDIASGNPLRGRISGSTGYYTTLLMIDDNGTVHDLRRFLISSAGTTSFDVPVARMGAARDTNQILLALATPTRPQTVAQRAGELAEPFFAALEAELGPEAMIGITSIYVR</sequence>
<dbReference type="OrthoDB" id="7864706at2"/>
<feature type="chain" id="PRO_5022150350" evidence="2">
    <location>
        <begin position="28"/>
        <end position="342"/>
    </location>
</feature>
<accession>A0A562NNX3</accession>
<organism evidence="3 4">
    <name type="scientific">Paracoccus sulfuroxidans</name>
    <dbReference type="NCBI Taxonomy" id="384678"/>
    <lineage>
        <taxon>Bacteria</taxon>
        <taxon>Pseudomonadati</taxon>
        <taxon>Pseudomonadota</taxon>
        <taxon>Alphaproteobacteria</taxon>
        <taxon>Rhodobacterales</taxon>
        <taxon>Paracoccaceae</taxon>
        <taxon>Paracoccus</taxon>
    </lineage>
</organism>
<evidence type="ECO:0000256" key="2">
    <source>
        <dbReference type="SAM" id="SignalP"/>
    </source>
</evidence>
<keyword evidence="4" id="KW-1185">Reference proteome</keyword>
<evidence type="ECO:0000313" key="3">
    <source>
        <dbReference type="EMBL" id="TWI33780.1"/>
    </source>
</evidence>
<dbReference type="EMBL" id="VLKU01000006">
    <property type="protein sequence ID" value="TWI33780.1"/>
    <property type="molecule type" value="Genomic_DNA"/>
</dbReference>
<dbReference type="AlphaFoldDB" id="A0A562NNX3"/>
<protein>
    <submittedName>
        <fullName evidence="3">Uncharacterized protein</fullName>
    </submittedName>
</protein>
<gene>
    <name evidence="3" type="ORF">IQ24_02144</name>
</gene>
<feature type="signal peptide" evidence="2">
    <location>
        <begin position="1"/>
        <end position="27"/>
    </location>
</feature>
<evidence type="ECO:0000313" key="4">
    <source>
        <dbReference type="Proteomes" id="UP000316225"/>
    </source>
</evidence>
<feature type="compositionally biased region" description="Polar residues" evidence="1">
    <location>
        <begin position="76"/>
        <end position="87"/>
    </location>
</feature>
<comment type="caution">
    <text evidence="3">The sequence shown here is derived from an EMBL/GenBank/DDBJ whole genome shotgun (WGS) entry which is preliminary data.</text>
</comment>
<evidence type="ECO:0000256" key="1">
    <source>
        <dbReference type="SAM" id="MobiDB-lite"/>
    </source>
</evidence>
<name>A0A562NNX3_9RHOB</name>
<dbReference type="RefSeq" id="WP_145397957.1">
    <property type="nucleotide sequence ID" value="NZ_VLKU01000006.1"/>
</dbReference>
<proteinExistence type="predicted"/>
<feature type="region of interest" description="Disordered" evidence="1">
    <location>
        <begin position="70"/>
        <end position="136"/>
    </location>
</feature>
<dbReference type="Proteomes" id="UP000316225">
    <property type="component" value="Unassembled WGS sequence"/>
</dbReference>
<reference evidence="3 4" key="1">
    <citation type="journal article" date="2015" name="Stand. Genomic Sci.">
        <title>Genomic Encyclopedia of Bacterial and Archaeal Type Strains, Phase III: the genomes of soil and plant-associated and newly described type strains.</title>
        <authorList>
            <person name="Whitman W.B."/>
            <person name="Woyke T."/>
            <person name="Klenk H.P."/>
            <person name="Zhou Y."/>
            <person name="Lilburn T.G."/>
            <person name="Beck B.J."/>
            <person name="De Vos P."/>
            <person name="Vandamme P."/>
            <person name="Eisen J.A."/>
            <person name="Garrity G."/>
            <person name="Hugenholtz P."/>
            <person name="Kyrpides N.C."/>
        </authorList>
    </citation>
    <scope>NUCLEOTIDE SEQUENCE [LARGE SCALE GENOMIC DNA]</scope>
    <source>
        <strain evidence="3 4">CGMCC 1.5364</strain>
    </source>
</reference>